<dbReference type="AlphaFoldDB" id="A0AAF0DEK0"/>
<keyword evidence="3" id="KW-1185">Reference proteome</keyword>
<dbReference type="Proteomes" id="UP001219355">
    <property type="component" value="Chromosome 2"/>
</dbReference>
<evidence type="ECO:0000256" key="1">
    <source>
        <dbReference type="SAM" id="Coils"/>
    </source>
</evidence>
<organism evidence="2 3">
    <name type="scientific">Emydomyces testavorans</name>
    <dbReference type="NCBI Taxonomy" id="2070801"/>
    <lineage>
        <taxon>Eukaryota</taxon>
        <taxon>Fungi</taxon>
        <taxon>Dikarya</taxon>
        <taxon>Ascomycota</taxon>
        <taxon>Pezizomycotina</taxon>
        <taxon>Eurotiomycetes</taxon>
        <taxon>Eurotiomycetidae</taxon>
        <taxon>Onygenales</taxon>
        <taxon>Nannizziopsiaceae</taxon>
        <taxon>Emydomyces</taxon>
    </lineage>
</organism>
<dbReference type="EMBL" id="CP120628">
    <property type="protein sequence ID" value="WEW57122.1"/>
    <property type="molecule type" value="Genomic_DNA"/>
</dbReference>
<evidence type="ECO:0000313" key="2">
    <source>
        <dbReference type="EMBL" id="WEW57122.1"/>
    </source>
</evidence>
<name>A0AAF0DEK0_9EURO</name>
<reference evidence="2" key="1">
    <citation type="submission" date="2023-03" db="EMBL/GenBank/DDBJ databases">
        <title>Emydomyces testavorans Genome Sequence.</title>
        <authorList>
            <person name="Hoyer L."/>
        </authorList>
    </citation>
    <scope>NUCLEOTIDE SEQUENCE</scope>
    <source>
        <strain evidence="2">16-2883</strain>
    </source>
</reference>
<sequence length="213" mass="22741">MEDDIAKPPSGHGFNEAFAASPPPYSAYCGQRLQSIAVFPGGSLQHPAGGKGWLGGAEKGDEGEMGLCDRQTPAAPRQHMGHLFRKKVVIPAEQIATAEVQVTAAEVQAVNARTECDLAMQDRERALQRAIAAEAIVNTLREEHNTIVEILREERDRALDREAAAKATMLSAREALAATQARAATVQELWDLIVSRTTATGVAAEATTQESGS</sequence>
<evidence type="ECO:0000313" key="3">
    <source>
        <dbReference type="Proteomes" id="UP001219355"/>
    </source>
</evidence>
<proteinExistence type="predicted"/>
<feature type="coiled-coil region" evidence="1">
    <location>
        <begin position="123"/>
        <end position="168"/>
    </location>
</feature>
<keyword evidence="1" id="KW-0175">Coiled coil</keyword>
<protein>
    <submittedName>
        <fullName evidence="2">Uncharacterized protein</fullName>
    </submittedName>
</protein>
<accession>A0AAF0DEK0</accession>
<gene>
    <name evidence="2" type="ORF">PRK78_002582</name>
</gene>